<evidence type="ECO:0000313" key="10">
    <source>
        <dbReference type="EMBL" id="CUN80325.1"/>
    </source>
</evidence>
<dbReference type="Proteomes" id="UP001199915">
    <property type="component" value="Unassembled WGS sequence"/>
</dbReference>
<dbReference type="InterPro" id="IPR004461">
    <property type="entry name" value="CO_DH/Ac-CoA_synth_bsu"/>
</dbReference>
<dbReference type="SUPFAM" id="SSF56821">
    <property type="entry name" value="Prismane protein-like"/>
    <property type="match status" value="1"/>
</dbReference>
<evidence type="ECO:0000313" key="13">
    <source>
        <dbReference type="Proteomes" id="UP000095706"/>
    </source>
</evidence>
<dbReference type="EC" id="2.3.1.169" evidence="1"/>
<dbReference type="PANTHER" id="PTHR42281:SF1">
    <property type="entry name" value="ACETYL-COA DECARBONYLASE_SYNTHASE COMPLEX SUBUNIT BETA 1"/>
    <property type="match status" value="1"/>
</dbReference>
<dbReference type="RefSeq" id="WP_022462427.1">
    <property type="nucleotide sequence ID" value="NZ_CAXSRP010000001.1"/>
</dbReference>
<dbReference type="Gene3D" id="3.30.1650.10">
    <property type="entry name" value="Bifunctional carbon monoxide dehydrogenase/acetyl-coa synthase(codh/acs), Chain M, domain 3"/>
    <property type="match status" value="1"/>
</dbReference>
<dbReference type="NCBIfam" id="NF003379">
    <property type="entry name" value="PRK04456.1"/>
    <property type="match status" value="1"/>
</dbReference>
<dbReference type="InterPro" id="IPR045822">
    <property type="entry name" value="ACS_CODH_B_C"/>
</dbReference>
<accession>A0A173ZYM1</accession>
<dbReference type="InterPro" id="IPR038571">
    <property type="entry name" value="CO_DH/Ac-CoA_synth_bsu_3_sf"/>
</dbReference>
<evidence type="ECO:0000256" key="1">
    <source>
        <dbReference type="ARBA" id="ARBA00012244"/>
    </source>
</evidence>
<dbReference type="GO" id="GO:0043884">
    <property type="term" value="F:CO-methylating acetyl-CoA synthase activity"/>
    <property type="evidence" value="ECO:0007669"/>
    <property type="project" value="UniProtKB-EC"/>
</dbReference>
<evidence type="ECO:0000313" key="11">
    <source>
        <dbReference type="EMBL" id="MBN2953710.1"/>
    </source>
</evidence>
<evidence type="ECO:0000259" key="8">
    <source>
        <dbReference type="Pfam" id="PF18537"/>
    </source>
</evidence>
<keyword evidence="7" id="KW-0411">Iron-sulfur</keyword>
<evidence type="ECO:0000256" key="6">
    <source>
        <dbReference type="ARBA" id="ARBA00023004"/>
    </source>
</evidence>
<protein>
    <recommendedName>
        <fullName evidence="1">CO-methylating acetyl-CoA synthase</fullName>
        <ecNumber evidence="1">2.3.1.169</ecNumber>
    </recommendedName>
</protein>
<keyword evidence="10" id="KW-0012">Acyltransferase</keyword>
<reference evidence="10 13" key="1">
    <citation type="submission" date="2015-09" db="EMBL/GenBank/DDBJ databases">
        <authorList>
            <consortium name="Pathogen Informatics"/>
        </authorList>
    </citation>
    <scope>NUCLEOTIDE SEQUENCE [LARGE SCALE GENOMIC DNA]</scope>
    <source>
        <strain evidence="10 13">2789STDY5608849</strain>
    </source>
</reference>
<dbReference type="Gene3D" id="1.10.8.190">
    <property type="entry name" value="Carbon monoxide dehydrogenase alpha subunit. Chain M, domain 1"/>
    <property type="match status" value="1"/>
</dbReference>
<organism evidence="10 13">
    <name type="scientific">Fusicatenibacter saccharivorans</name>
    <dbReference type="NCBI Taxonomy" id="1150298"/>
    <lineage>
        <taxon>Bacteria</taxon>
        <taxon>Bacillati</taxon>
        <taxon>Bacillota</taxon>
        <taxon>Clostridia</taxon>
        <taxon>Lachnospirales</taxon>
        <taxon>Lachnospiraceae</taxon>
        <taxon>Fusicatenibacter</taxon>
    </lineage>
</organism>
<dbReference type="EMBL" id="JAFHBD010000037">
    <property type="protein sequence ID" value="MBN2953710.1"/>
    <property type="molecule type" value="Genomic_DNA"/>
</dbReference>
<dbReference type="Proteomes" id="UP000737612">
    <property type="component" value="Unassembled WGS sequence"/>
</dbReference>
<dbReference type="NCBIfam" id="NF040764">
    <property type="entry name" value="CODH_ACS_al_bet"/>
    <property type="match status" value="1"/>
</dbReference>
<reference evidence="12" key="3">
    <citation type="submission" date="2022-01" db="EMBL/GenBank/DDBJ databases">
        <title>Collection of gut derived symbiotic bacterial strains cultured from healthy donors.</title>
        <authorList>
            <person name="Lin H."/>
            <person name="Kohout C."/>
            <person name="Waligurski E."/>
            <person name="Pamer E.G."/>
        </authorList>
    </citation>
    <scope>NUCLEOTIDE SEQUENCE</scope>
    <source>
        <strain evidence="12">DFI.5.49</strain>
    </source>
</reference>
<evidence type="ECO:0000256" key="5">
    <source>
        <dbReference type="ARBA" id="ARBA00022723"/>
    </source>
</evidence>
<sequence length="709" mass="76943">MTLFERVFGGNDAVYGLTEAAVDAAIAANGEEKAVSFPDTAYALPCYYAVTGVKVTNLKEMKEALGVVKSLMTRENQLNDVFMSGVATALCAEFIEAIKYIDGAKPYDEPCYGHLSDAIIRELGVPLVTGDIPGVAVILGSAPTAQEGVDLVKSYQAQGILVTLVGGIIDQCQELGYKTGANVRVIPLGKDVTSVIHAVSVAIRAALIFGNVTAGDAGALMTYTKDRVPAFVNAFAPLDDVIVACGAGAIALGFPVITNDDKDVPAIPKSLIIQKDVSKFNATSLEARDIKIKITNIDIPVAFASAFEGEIIRRGDMQVEFDGSRVDCCELVQTKDASEVEDHKIELIGPDIDEFEVGSKHSIAYVVEVAGKSMQPDFEPVFERKFHSYLNCIEGVMHTGQRDMIRIRVSKEAFNAGFRAKHFGEVLYAQVKNEFEAVVDKCQVKIYTNPEDCTKIRHEIAIPVFDKRDERLSTMTDESVPVYYSCIMCQAFSPSHVCVVTPERLGLCGAVSWLDAKATNELDPNGPCQVITKEKVIDERIGEYEDVNEAVRKLSQGALDDVSLYSIMEKPMTSCGCFECICGIEPFSNGVCIANREYAGMTPLGMTFSELASMTGGGVQTPGFMGHGKHFIASKKFMKAEGGVARIVWMPKELKEQVAEKLNETAKELYGIDNFTDMIGDETIAEDPETLVAFLTEKGHPALGMDPMM</sequence>
<dbReference type="Pfam" id="PF18537">
    <property type="entry name" value="CODH_A_N"/>
    <property type="match status" value="1"/>
</dbReference>
<dbReference type="GO" id="GO:0046872">
    <property type="term" value="F:metal ion binding"/>
    <property type="evidence" value="ECO:0007669"/>
    <property type="project" value="UniProtKB-KW"/>
</dbReference>
<name>A0A173ZYM1_9FIRM</name>
<dbReference type="InterPro" id="IPR011254">
    <property type="entry name" value="Prismane-like_sf"/>
</dbReference>
<dbReference type="GO" id="GO:0006084">
    <property type="term" value="P:acetyl-CoA metabolic process"/>
    <property type="evidence" value="ECO:0007669"/>
    <property type="project" value="InterPro"/>
</dbReference>
<dbReference type="Pfam" id="PF03598">
    <property type="entry name" value="CdhC"/>
    <property type="match status" value="1"/>
</dbReference>
<evidence type="ECO:0000256" key="4">
    <source>
        <dbReference type="ARBA" id="ARBA00022679"/>
    </source>
</evidence>
<feature type="domain" description="Carbon monoxide dehydrogenase subunit alpha ,N-terminal" evidence="8">
    <location>
        <begin position="20"/>
        <end position="101"/>
    </location>
</feature>
<dbReference type="Proteomes" id="UP000095706">
    <property type="component" value="Unassembled WGS sequence"/>
</dbReference>
<dbReference type="GO" id="GO:0051539">
    <property type="term" value="F:4 iron, 4 sulfur cluster binding"/>
    <property type="evidence" value="ECO:0007669"/>
    <property type="project" value="UniProtKB-KW"/>
</dbReference>
<keyword evidence="3" id="KW-0533">Nickel</keyword>
<dbReference type="Pfam" id="PF19436">
    <property type="entry name" value="ACS_CODH_B_C"/>
    <property type="match status" value="1"/>
</dbReference>
<feature type="domain" description="CO dehydrogenase/acetyl-CoA synthase complex beta subunit C-terminal" evidence="9">
    <location>
        <begin position="465"/>
        <end position="709"/>
    </location>
</feature>
<dbReference type="Gene3D" id="3.40.970.20">
    <property type="entry name" value="Carbon monoxide dehydrogenase alpha subunit. Chain D, domain 4"/>
    <property type="match status" value="1"/>
</dbReference>
<evidence type="ECO:0000256" key="3">
    <source>
        <dbReference type="ARBA" id="ARBA00022596"/>
    </source>
</evidence>
<dbReference type="InterPro" id="IPR041350">
    <property type="entry name" value="CODH_A_N"/>
</dbReference>
<keyword evidence="2" id="KW-0004">4Fe-4S</keyword>
<keyword evidence="4 10" id="KW-0808">Transferase</keyword>
<reference evidence="11" key="2">
    <citation type="submission" date="2021-02" db="EMBL/GenBank/DDBJ databases">
        <title>Metagenome-assembled genomes from human diarrheal sample B26.</title>
        <authorList>
            <person name="Ateba T.P."/>
            <person name="Alayande K.A."/>
            <person name="Mwanza M."/>
        </authorList>
    </citation>
    <scope>NUCLEOTIDE SEQUENCE</scope>
    <source>
        <strain evidence="11">06WH</strain>
    </source>
</reference>
<dbReference type="GO" id="GO:0043885">
    <property type="term" value="F:anaerobic carbon-monoxide dehydrogenase activity"/>
    <property type="evidence" value="ECO:0007669"/>
    <property type="project" value="InterPro"/>
</dbReference>
<proteinExistence type="predicted"/>
<dbReference type="NCBIfam" id="TIGR00316">
    <property type="entry name" value="cdhC"/>
    <property type="match status" value="1"/>
</dbReference>
<keyword evidence="5" id="KW-0479">Metal-binding</keyword>
<evidence type="ECO:0000259" key="9">
    <source>
        <dbReference type="Pfam" id="PF19436"/>
    </source>
</evidence>
<evidence type="ECO:0000313" key="12">
    <source>
        <dbReference type="EMBL" id="MCG4764439.1"/>
    </source>
</evidence>
<keyword evidence="6" id="KW-0408">Iron</keyword>
<dbReference type="Gene3D" id="3.40.1470.10">
    <property type="entry name" value="Bifunctional carbon monoxide dehydrogenase/acetyl-coa synthase(codh/acs), Chain M, domain 5"/>
    <property type="match status" value="1"/>
</dbReference>
<dbReference type="EMBL" id="CYYV01000003">
    <property type="protein sequence ID" value="CUN80325.1"/>
    <property type="molecule type" value="Genomic_DNA"/>
</dbReference>
<dbReference type="EMBL" id="JAKNFS010000003">
    <property type="protein sequence ID" value="MCG4764439.1"/>
    <property type="molecule type" value="Genomic_DNA"/>
</dbReference>
<evidence type="ECO:0000256" key="7">
    <source>
        <dbReference type="ARBA" id="ARBA00023014"/>
    </source>
</evidence>
<dbReference type="AlphaFoldDB" id="A0A173ZYM1"/>
<dbReference type="Gene3D" id="3.40.50.2030">
    <property type="match status" value="1"/>
</dbReference>
<dbReference type="InterPro" id="IPR016099">
    <property type="entry name" value="Prismane-like_a/b-sand"/>
</dbReference>
<dbReference type="NCBIfam" id="NF007078">
    <property type="entry name" value="PRK09529.1"/>
    <property type="match status" value="1"/>
</dbReference>
<gene>
    <name evidence="11" type="primary">cdhC</name>
    <name evidence="10" type="ORF">ERS852406_00713</name>
    <name evidence="11" type="ORF">JTJ23_08970</name>
    <name evidence="12" type="ORF">L0N21_02725</name>
</gene>
<evidence type="ECO:0000256" key="2">
    <source>
        <dbReference type="ARBA" id="ARBA00022485"/>
    </source>
</evidence>
<dbReference type="PANTHER" id="PTHR42281">
    <property type="match status" value="1"/>
</dbReference>